<dbReference type="PROSITE" id="PS50005">
    <property type="entry name" value="TPR"/>
    <property type="match status" value="1"/>
</dbReference>
<reference evidence="10" key="1">
    <citation type="submission" date="2024-06" db="EMBL/GenBank/DDBJ databases">
        <title>Methylostella associata gen. nov., sp. nov., a novel Ancalomicrobiaceae-affiliated facultatively methylotrophic bacteria that feed on methanotrophs of the genus Methylococcus.</title>
        <authorList>
            <person name="Saltykova V."/>
            <person name="Danilova O.V."/>
            <person name="Oshkin I.Y."/>
            <person name="Belova S.E."/>
            <person name="Pimenov N.V."/>
            <person name="Dedysh S.N."/>
        </authorList>
    </citation>
    <scope>NUCLEOTIDE SEQUENCE</scope>
    <source>
        <strain evidence="10">S20</strain>
    </source>
</reference>
<dbReference type="SUPFAM" id="SSF48452">
    <property type="entry name" value="TPR-like"/>
    <property type="match status" value="1"/>
</dbReference>
<dbReference type="InterPro" id="IPR001915">
    <property type="entry name" value="Peptidase_M48"/>
</dbReference>
<dbReference type="PANTHER" id="PTHR22726">
    <property type="entry name" value="METALLOENDOPEPTIDASE OMA1"/>
    <property type="match status" value="1"/>
</dbReference>
<protein>
    <submittedName>
        <fullName evidence="10">M48 family metalloprotease</fullName>
        <ecNumber evidence="10">3.4.24.-</ecNumber>
    </submittedName>
</protein>
<keyword evidence="3" id="KW-0479">Metal-binding</keyword>
<evidence type="ECO:0000313" key="10">
    <source>
        <dbReference type="EMBL" id="XBY45815.1"/>
    </source>
</evidence>
<evidence type="ECO:0000256" key="2">
    <source>
        <dbReference type="ARBA" id="ARBA00022670"/>
    </source>
</evidence>
<dbReference type="PANTHER" id="PTHR22726:SF1">
    <property type="entry name" value="METALLOENDOPEPTIDASE OMA1, MITOCHONDRIAL"/>
    <property type="match status" value="1"/>
</dbReference>
<dbReference type="EC" id="3.4.24.-" evidence="10"/>
<name>A0AAU7XDJ3_9HYPH</name>
<keyword evidence="4 10" id="KW-0378">Hydrolase</keyword>
<evidence type="ECO:0000256" key="4">
    <source>
        <dbReference type="ARBA" id="ARBA00022801"/>
    </source>
</evidence>
<feature type="domain" description="Peptidase M48" evidence="9">
    <location>
        <begin position="84"/>
        <end position="272"/>
    </location>
</feature>
<dbReference type="InterPro" id="IPR051156">
    <property type="entry name" value="Mito/Outer_Membr_Metalloprot"/>
</dbReference>
<dbReference type="Pfam" id="PF01435">
    <property type="entry name" value="Peptidase_M48"/>
    <property type="match status" value="1"/>
</dbReference>
<dbReference type="AlphaFoldDB" id="A0AAU7XDJ3"/>
<dbReference type="Gene3D" id="3.30.2010.10">
    <property type="entry name" value="Metalloproteases ('zincins'), catalytic domain"/>
    <property type="match status" value="1"/>
</dbReference>
<gene>
    <name evidence="10" type="ORF">ABS361_06020</name>
</gene>
<dbReference type="Pfam" id="PF13432">
    <property type="entry name" value="TPR_16"/>
    <property type="match status" value="1"/>
</dbReference>
<dbReference type="GO" id="GO:0051603">
    <property type="term" value="P:proteolysis involved in protein catabolic process"/>
    <property type="evidence" value="ECO:0007669"/>
    <property type="project" value="TreeGrafter"/>
</dbReference>
<feature type="repeat" description="TPR" evidence="7">
    <location>
        <begin position="354"/>
        <end position="387"/>
    </location>
</feature>
<dbReference type="RefSeq" id="WP_407050910.1">
    <property type="nucleotide sequence ID" value="NZ_CP158568.1"/>
</dbReference>
<sequence length="493" mass="53326">MTTERPAAASSGFLRRVSPAAPPRADARGAERSRASGRTARLIAAGLALLLAAEPVAPALAQQAVPGSIPLVRDAETETLLRDYAAPIFKAANVPSRGVEIILINEREYNAFVVDGTRMFMNVGVLIDAATPNEVIGVIAHETGHIAGSHMVRLREAMARAQTLAVIGAVLGAGAIAASAATRSRSGMDGGAAVFAGTAQVAQRSFLAYARTEEMSADRAAITYLEKTGQSGRGMLTTFKRFADQLLVKAASLDKYALTHPMPQERIAQLERLIETSKFADRKDPPELQARHDLMRAKLSAFTGNLRLIERLYPATDNGLPARYARAVLAYRFKNPADAIRQLDDLIKVQPNNPYFWELRGQVLLEWGKPREALAPLRKAVSLAPNAGPIRSLLGQALVATEDKALTDEAIRELQSAVDRDKLDSGSYRFLARAYAMKGDLPKADLMIAKGLFVAGDIQEARRYANRAQGNLKPGSPDWLRADDIVSYKPNTP</sequence>
<accession>A0AAU7XDJ3</accession>
<evidence type="ECO:0000256" key="6">
    <source>
        <dbReference type="ARBA" id="ARBA00023049"/>
    </source>
</evidence>
<evidence type="ECO:0000256" key="1">
    <source>
        <dbReference type="ARBA" id="ARBA00001947"/>
    </source>
</evidence>
<proteinExistence type="predicted"/>
<dbReference type="GO" id="GO:0004222">
    <property type="term" value="F:metalloendopeptidase activity"/>
    <property type="evidence" value="ECO:0007669"/>
    <property type="project" value="InterPro"/>
</dbReference>
<comment type="cofactor">
    <cofactor evidence="1">
        <name>Zn(2+)</name>
        <dbReference type="ChEBI" id="CHEBI:29105"/>
    </cofactor>
</comment>
<evidence type="ECO:0000256" key="8">
    <source>
        <dbReference type="SAM" id="MobiDB-lite"/>
    </source>
</evidence>
<keyword evidence="2" id="KW-0645">Protease</keyword>
<dbReference type="SMART" id="SM00028">
    <property type="entry name" value="TPR"/>
    <property type="match status" value="3"/>
</dbReference>
<feature type="region of interest" description="Disordered" evidence="8">
    <location>
        <begin position="1"/>
        <end position="33"/>
    </location>
</feature>
<evidence type="ECO:0000256" key="5">
    <source>
        <dbReference type="ARBA" id="ARBA00022833"/>
    </source>
</evidence>
<organism evidence="10">
    <name type="scientific">Methyloraptor flagellatus</name>
    <dbReference type="NCBI Taxonomy" id="3162530"/>
    <lineage>
        <taxon>Bacteria</taxon>
        <taxon>Pseudomonadati</taxon>
        <taxon>Pseudomonadota</taxon>
        <taxon>Alphaproteobacteria</taxon>
        <taxon>Hyphomicrobiales</taxon>
        <taxon>Ancalomicrobiaceae</taxon>
        <taxon>Methyloraptor</taxon>
    </lineage>
</organism>
<dbReference type="KEGG" id="mflg:ABS361_06020"/>
<evidence type="ECO:0000256" key="7">
    <source>
        <dbReference type="PROSITE-ProRule" id="PRU00339"/>
    </source>
</evidence>
<dbReference type="Gene3D" id="1.25.40.10">
    <property type="entry name" value="Tetratricopeptide repeat domain"/>
    <property type="match status" value="1"/>
</dbReference>
<keyword evidence="6 10" id="KW-0482">Metalloprotease</keyword>
<evidence type="ECO:0000259" key="9">
    <source>
        <dbReference type="Pfam" id="PF01435"/>
    </source>
</evidence>
<dbReference type="CDD" id="cd07324">
    <property type="entry name" value="M48C_Oma1-like"/>
    <property type="match status" value="1"/>
</dbReference>
<evidence type="ECO:0000256" key="3">
    <source>
        <dbReference type="ARBA" id="ARBA00022723"/>
    </source>
</evidence>
<keyword evidence="7" id="KW-0802">TPR repeat</keyword>
<dbReference type="InterPro" id="IPR011990">
    <property type="entry name" value="TPR-like_helical_dom_sf"/>
</dbReference>
<dbReference type="GO" id="GO:0016020">
    <property type="term" value="C:membrane"/>
    <property type="evidence" value="ECO:0007669"/>
    <property type="project" value="TreeGrafter"/>
</dbReference>
<dbReference type="GO" id="GO:0046872">
    <property type="term" value="F:metal ion binding"/>
    <property type="evidence" value="ECO:0007669"/>
    <property type="project" value="UniProtKB-KW"/>
</dbReference>
<dbReference type="InterPro" id="IPR019734">
    <property type="entry name" value="TPR_rpt"/>
</dbReference>
<dbReference type="EMBL" id="CP158568">
    <property type="protein sequence ID" value="XBY45815.1"/>
    <property type="molecule type" value="Genomic_DNA"/>
</dbReference>
<keyword evidence="5" id="KW-0862">Zinc</keyword>